<evidence type="ECO:0000313" key="1">
    <source>
        <dbReference type="EMBL" id="MEQ3364117.1"/>
    </source>
</evidence>
<evidence type="ECO:0000313" key="2">
    <source>
        <dbReference type="Proteomes" id="UP001487305"/>
    </source>
</evidence>
<dbReference type="RefSeq" id="WP_349227901.1">
    <property type="nucleotide sequence ID" value="NZ_JBBNOP010000016.1"/>
</dbReference>
<comment type="caution">
    <text evidence="1">The sequence shown here is derived from an EMBL/GenBank/DDBJ whole genome shotgun (WGS) entry which is preliminary data.</text>
</comment>
<dbReference type="EMBL" id="JBBNOP010000016">
    <property type="protein sequence ID" value="MEQ3364117.1"/>
    <property type="molecule type" value="Genomic_DNA"/>
</dbReference>
<accession>A0ABV1JG99</accession>
<proteinExistence type="predicted"/>
<name>A0ABV1JG99_9ACTN</name>
<gene>
    <name evidence="1" type="ORF">AAA083_14125</name>
</gene>
<dbReference type="Proteomes" id="UP001487305">
    <property type="component" value="Unassembled WGS sequence"/>
</dbReference>
<keyword evidence="2" id="KW-1185">Reference proteome</keyword>
<protein>
    <submittedName>
        <fullName evidence="1">Uncharacterized protein</fullName>
    </submittedName>
</protein>
<reference evidence="1 2" key="1">
    <citation type="submission" date="2024-04" db="EMBL/GenBank/DDBJ databases">
        <title>Human intestinal bacterial collection.</title>
        <authorList>
            <person name="Pauvert C."/>
            <person name="Hitch T.C.A."/>
            <person name="Clavel T."/>
        </authorList>
    </citation>
    <scope>NUCLEOTIDE SEQUENCE [LARGE SCALE GENOMIC DNA]</scope>
    <source>
        <strain evidence="1 2">CLA-KB-H42</strain>
    </source>
</reference>
<sequence length="42" mass="5024">MMKIDLLLDWIEGWLYIDGRLSRRYADAAEEDGTSRIEYDRS</sequence>
<organism evidence="1 2">
    <name type="scientific">Raoultibacter massiliensis</name>
    <dbReference type="NCBI Taxonomy" id="1852371"/>
    <lineage>
        <taxon>Bacteria</taxon>
        <taxon>Bacillati</taxon>
        <taxon>Actinomycetota</taxon>
        <taxon>Coriobacteriia</taxon>
        <taxon>Eggerthellales</taxon>
        <taxon>Eggerthellaceae</taxon>
        <taxon>Raoultibacter</taxon>
    </lineage>
</organism>